<organism evidence="1 2">
    <name type="scientific">Phytophthora infestans</name>
    <name type="common">Potato late blight agent</name>
    <name type="synonym">Botrytis infestans</name>
    <dbReference type="NCBI Taxonomy" id="4787"/>
    <lineage>
        <taxon>Eukaryota</taxon>
        <taxon>Sar</taxon>
        <taxon>Stramenopiles</taxon>
        <taxon>Oomycota</taxon>
        <taxon>Peronosporomycetes</taxon>
        <taxon>Peronosporales</taxon>
        <taxon>Peronosporaceae</taxon>
        <taxon>Phytophthora</taxon>
    </lineage>
</organism>
<comment type="caution">
    <text evidence="1">The sequence shown here is derived from an EMBL/GenBank/DDBJ whole genome shotgun (WGS) entry which is preliminary data.</text>
</comment>
<protein>
    <submittedName>
        <fullName evidence="1">Uncharacterized protein</fullName>
    </submittedName>
</protein>
<name>A0A8S9UYT9_PHYIN</name>
<sequence>MGKKPLIKEQWMKIQIWKQHPEWTTNDAVKHLHAMRPTPLSWKKKYWNMEKLPPEAADRFRTPEGGRKYKLHDYEESVLVLRLMFARGWESIALRYYVIY</sequence>
<evidence type="ECO:0000313" key="1">
    <source>
        <dbReference type="EMBL" id="KAF4145791.1"/>
    </source>
</evidence>
<gene>
    <name evidence="1" type="ORF">GN958_ATG05038</name>
</gene>
<dbReference type="Proteomes" id="UP000704712">
    <property type="component" value="Unassembled WGS sequence"/>
</dbReference>
<proteinExistence type="predicted"/>
<accession>A0A8S9UYT9</accession>
<evidence type="ECO:0000313" key="2">
    <source>
        <dbReference type="Proteomes" id="UP000704712"/>
    </source>
</evidence>
<dbReference type="AlphaFoldDB" id="A0A8S9UYT9"/>
<dbReference type="EMBL" id="JAACNO010000690">
    <property type="protein sequence ID" value="KAF4145791.1"/>
    <property type="molecule type" value="Genomic_DNA"/>
</dbReference>
<reference evidence="1" key="1">
    <citation type="submission" date="2020-03" db="EMBL/GenBank/DDBJ databases">
        <title>Hybrid Assembly of Korean Phytophthora infestans isolates.</title>
        <authorList>
            <person name="Prokchorchik M."/>
            <person name="Lee Y."/>
            <person name="Seo J."/>
            <person name="Cho J.-H."/>
            <person name="Park Y.-E."/>
            <person name="Jang D.-C."/>
            <person name="Im J.-S."/>
            <person name="Choi J.-G."/>
            <person name="Park H.-J."/>
            <person name="Lee G.-B."/>
            <person name="Lee Y.-G."/>
            <person name="Hong S.-Y."/>
            <person name="Cho K."/>
            <person name="Sohn K.H."/>
        </authorList>
    </citation>
    <scope>NUCLEOTIDE SEQUENCE</scope>
    <source>
        <strain evidence="1">KR_2_A2</strain>
    </source>
</reference>